<sequence>MDEVSVYICHALCGHRGQAEGRIRGLRAAKAVPARAKREQATRTPTDGGADGIVRLNEAQRASATSSATPFSVLRHADLASGATLAVHTRSSGREFVPLQLETLIYHFASLRWPRVFLHIPRLGPWVATRSWPSRNPARRLVFLDTARCVDSPRRTSLSPVPQLWPSLGAQTSSNSNSWAACLTCLGLLLPALPSTRDHNATATVPRERKTPDKERMASWGR</sequence>
<organism evidence="2 3">
    <name type="scientific">Mycena pura</name>
    <dbReference type="NCBI Taxonomy" id="153505"/>
    <lineage>
        <taxon>Eukaryota</taxon>
        <taxon>Fungi</taxon>
        <taxon>Dikarya</taxon>
        <taxon>Basidiomycota</taxon>
        <taxon>Agaricomycotina</taxon>
        <taxon>Agaricomycetes</taxon>
        <taxon>Agaricomycetidae</taxon>
        <taxon>Agaricales</taxon>
        <taxon>Marasmiineae</taxon>
        <taxon>Mycenaceae</taxon>
        <taxon>Mycena</taxon>
    </lineage>
</organism>
<evidence type="ECO:0000313" key="2">
    <source>
        <dbReference type="EMBL" id="KAJ7227244.1"/>
    </source>
</evidence>
<comment type="caution">
    <text evidence="2">The sequence shown here is derived from an EMBL/GenBank/DDBJ whole genome shotgun (WGS) entry which is preliminary data.</text>
</comment>
<protein>
    <submittedName>
        <fullName evidence="2">Uncharacterized protein</fullName>
    </submittedName>
</protein>
<proteinExistence type="predicted"/>
<feature type="region of interest" description="Disordered" evidence="1">
    <location>
        <begin position="199"/>
        <end position="222"/>
    </location>
</feature>
<dbReference type="EMBL" id="JARJCW010000003">
    <property type="protein sequence ID" value="KAJ7227244.1"/>
    <property type="molecule type" value="Genomic_DNA"/>
</dbReference>
<dbReference type="AlphaFoldDB" id="A0AAD6YSB2"/>
<evidence type="ECO:0000313" key="3">
    <source>
        <dbReference type="Proteomes" id="UP001219525"/>
    </source>
</evidence>
<name>A0AAD6YSB2_9AGAR</name>
<gene>
    <name evidence="2" type="ORF">GGX14DRAFT_555818</name>
</gene>
<keyword evidence="3" id="KW-1185">Reference proteome</keyword>
<reference evidence="2" key="1">
    <citation type="submission" date="2023-03" db="EMBL/GenBank/DDBJ databases">
        <title>Massive genome expansion in bonnet fungi (Mycena s.s.) driven by repeated elements and novel gene families across ecological guilds.</title>
        <authorList>
            <consortium name="Lawrence Berkeley National Laboratory"/>
            <person name="Harder C.B."/>
            <person name="Miyauchi S."/>
            <person name="Viragh M."/>
            <person name="Kuo A."/>
            <person name="Thoen E."/>
            <person name="Andreopoulos B."/>
            <person name="Lu D."/>
            <person name="Skrede I."/>
            <person name="Drula E."/>
            <person name="Henrissat B."/>
            <person name="Morin E."/>
            <person name="Kohler A."/>
            <person name="Barry K."/>
            <person name="LaButti K."/>
            <person name="Morin E."/>
            <person name="Salamov A."/>
            <person name="Lipzen A."/>
            <person name="Mereny Z."/>
            <person name="Hegedus B."/>
            <person name="Baldrian P."/>
            <person name="Stursova M."/>
            <person name="Weitz H."/>
            <person name="Taylor A."/>
            <person name="Grigoriev I.V."/>
            <person name="Nagy L.G."/>
            <person name="Martin F."/>
            <person name="Kauserud H."/>
        </authorList>
    </citation>
    <scope>NUCLEOTIDE SEQUENCE</scope>
    <source>
        <strain evidence="2">9144</strain>
    </source>
</reference>
<evidence type="ECO:0000256" key="1">
    <source>
        <dbReference type="SAM" id="MobiDB-lite"/>
    </source>
</evidence>
<dbReference type="Proteomes" id="UP001219525">
    <property type="component" value="Unassembled WGS sequence"/>
</dbReference>
<accession>A0AAD6YSB2</accession>